<evidence type="ECO:0000256" key="1">
    <source>
        <dbReference type="ARBA" id="ARBA00010748"/>
    </source>
</evidence>
<dbReference type="NCBIfam" id="TIGR00100">
    <property type="entry name" value="hypA"/>
    <property type="match status" value="1"/>
</dbReference>
<dbReference type="PROSITE" id="PS01249">
    <property type="entry name" value="HYPA"/>
    <property type="match status" value="1"/>
</dbReference>
<dbReference type="InterPro" id="IPR020538">
    <property type="entry name" value="Hydgase_Ni_incorp_HypA/HybF_CS"/>
</dbReference>
<dbReference type="RefSeq" id="WP_131904090.1">
    <property type="nucleotide sequence ID" value="NZ_BAAAFU010000008.1"/>
</dbReference>
<evidence type="ECO:0000256" key="2">
    <source>
        <dbReference type="ARBA" id="ARBA00022596"/>
    </source>
</evidence>
<dbReference type="HAMAP" id="MF_00213">
    <property type="entry name" value="HypA_HybF"/>
    <property type="match status" value="1"/>
</dbReference>
<dbReference type="FunFam" id="3.30.2320.80:FF:000001">
    <property type="entry name" value="Hydrogenase maturation factor HypA"/>
    <property type="match status" value="1"/>
</dbReference>
<comment type="function">
    <text evidence="5">Involved in the maturation of [NiFe] hydrogenases. Required for nickel insertion into the metal center of the hydrogenase.</text>
</comment>
<evidence type="ECO:0000256" key="4">
    <source>
        <dbReference type="ARBA" id="ARBA00022833"/>
    </source>
</evidence>
<comment type="caution">
    <text evidence="6">The sequence shown here is derived from an EMBL/GenBank/DDBJ whole genome shotgun (WGS) entry which is preliminary data.</text>
</comment>
<evidence type="ECO:0000256" key="3">
    <source>
        <dbReference type="ARBA" id="ARBA00022723"/>
    </source>
</evidence>
<dbReference type="GO" id="GO:0016530">
    <property type="term" value="F:metallochaperone activity"/>
    <property type="evidence" value="ECO:0007669"/>
    <property type="project" value="UniProtKB-ARBA"/>
</dbReference>
<comment type="similarity">
    <text evidence="1 5">Belongs to the HypA/HybF family.</text>
</comment>
<dbReference type="PIRSF" id="PIRSF004761">
    <property type="entry name" value="Hydrgn_mat_HypA"/>
    <property type="match status" value="1"/>
</dbReference>
<keyword evidence="7" id="KW-1185">Reference proteome</keyword>
<gene>
    <name evidence="5" type="primary">hypA</name>
    <name evidence="6" type="ORF">EV695_0237</name>
</gene>
<organism evidence="6 7">
    <name type="scientific">Cocleimonas flava</name>
    <dbReference type="NCBI Taxonomy" id="634765"/>
    <lineage>
        <taxon>Bacteria</taxon>
        <taxon>Pseudomonadati</taxon>
        <taxon>Pseudomonadota</taxon>
        <taxon>Gammaproteobacteria</taxon>
        <taxon>Thiotrichales</taxon>
        <taxon>Thiotrichaceae</taxon>
        <taxon>Cocleimonas</taxon>
    </lineage>
</organism>
<feature type="binding site" evidence="5">
    <location>
        <position position="89"/>
    </location>
    <ligand>
        <name>Zn(2+)</name>
        <dbReference type="ChEBI" id="CHEBI:29105"/>
    </ligand>
</feature>
<reference evidence="6 7" key="1">
    <citation type="submission" date="2019-03" db="EMBL/GenBank/DDBJ databases">
        <title>Genomic Encyclopedia of Type Strains, Phase IV (KMG-IV): sequencing the most valuable type-strain genomes for metagenomic binning, comparative biology and taxonomic classification.</title>
        <authorList>
            <person name="Goeker M."/>
        </authorList>
    </citation>
    <scope>NUCLEOTIDE SEQUENCE [LARGE SCALE GENOMIC DNA]</scope>
    <source>
        <strain evidence="6 7">DSM 24830</strain>
    </source>
</reference>
<dbReference type="OrthoDB" id="288014at2"/>
<dbReference type="GO" id="GO:0051604">
    <property type="term" value="P:protein maturation"/>
    <property type="evidence" value="ECO:0007669"/>
    <property type="project" value="InterPro"/>
</dbReference>
<dbReference type="EMBL" id="SMFQ01000002">
    <property type="protein sequence ID" value="TCJ88393.1"/>
    <property type="molecule type" value="Genomic_DNA"/>
</dbReference>
<dbReference type="InterPro" id="IPR000688">
    <property type="entry name" value="HypA/HybF"/>
</dbReference>
<evidence type="ECO:0000313" key="6">
    <source>
        <dbReference type="EMBL" id="TCJ88393.1"/>
    </source>
</evidence>
<keyword evidence="4 5" id="KW-0862">Zinc</keyword>
<sequence>MHEMSLCEGVLQIIETEARNQDFDKVKRVILDVGVLSGVEIPALEFAFEVVMRGSIAENATLEINELEAQAWCMQCAETVTVKQRYDACPKCESYQLQISSGDEMRIKELEVD</sequence>
<dbReference type="AlphaFoldDB" id="A0A4R1F3M1"/>
<evidence type="ECO:0000313" key="7">
    <source>
        <dbReference type="Proteomes" id="UP000294887"/>
    </source>
</evidence>
<dbReference type="Proteomes" id="UP000294887">
    <property type="component" value="Unassembled WGS sequence"/>
</dbReference>
<evidence type="ECO:0000256" key="5">
    <source>
        <dbReference type="HAMAP-Rule" id="MF_00213"/>
    </source>
</evidence>
<dbReference type="GO" id="GO:0016151">
    <property type="term" value="F:nickel cation binding"/>
    <property type="evidence" value="ECO:0007669"/>
    <property type="project" value="UniProtKB-UniRule"/>
</dbReference>
<protein>
    <recommendedName>
        <fullName evidence="5">Hydrogenase maturation factor HypA</fullName>
    </recommendedName>
</protein>
<dbReference type="Gene3D" id="3.30.2320.80">
    <property type="match status" value="1"/>
</dbReference>
<dbReference type="GO" id="GO:0008270">
    <property type="term" value="F:zinc ion binding"/>
    <property type="evidence" value="ECO:0007669"/>
    <property type="project" value="UniProtKB-UniRule"/>
</dbReference>
<keyword evidence="2 5" id="KW-0533">Nickel</keyword>
<feature type="binding site" evidence="5">
    <location>
        <position position="2"/>
    </location>
    <ligand>
        <name>Ni(2+)</name>
        <dbReference type="ChEBI" id="CHEBI:49786"/>
    </ligand>
</feature>
<dbReference type="PANTHER" id="PTHR34535:SF3">
    <property type="entry name" value="HYDROGENASE MATURATION FACTOR HYPA"/>
    <property type="match status" value="1"/>
</dbReference>
<name>A0A4R1F3M1_9GAMM</name>
<dbReference type="Pfam" id="PF01155">
    <property type="entry name" value="HypA"/>
    <property type="match status" value="1"/>
</dbReference>
<feature type="binding site" evidence="5">
    <location>
        <position position="73"/>
    </location>
    <ligand>
        <name>Zn(2+)</name>
        <dbReference type="ChEBI" id="CHEBI:29105"/>
    </ligand>
</feature>
<dbReference type="PANTHER" id="PTHR34535">
    <property type="entry name" value="HYDROGENASE MATURATION FACTOR HYPA"/>
    <property type="match status" value="1"/>
</dbReference>
<feature type="binding site" evidence="5">
    <location>
        <position position="76"/>
    </location>
    <ligand>
        <name>Zn(2+)</name>
        <dbReference type="ChEBI" id="CHEBI:29105"/>
    </ligand>
</feature>
<feature type="binding site" evidence="5">
    <location>
        <position position="92"/>
    </location>
    <ligand>
        <name>Zn(2+)</name>
        <dbReference type="ChEBI" id="CHEBI:29105"/>
    </ligand>
</feature>
<proteinExistence type="inferred from homology"/>
<keyword evidence="3 5" id="KW-0479">Metal-binding</keyword>
<accession>A0A4R1F3M1</accession>